<comment type="caution">
    <text evidence="1">The sequence shown here is derived from an EMBL/GenBank/DDBJ whole genome shotgun (WGS) entry which is preliminary data.</text>
</comment>
<organism evidence="1 2">
    <name type="scientific">Zoogloea dura</name>
    <dbReference type="NCBI Taxonomy" id="2728840"/>
    <lineage>
        <taxon>Bacteria</taxon>
        <taxon>Pseudomonadati</taxon>
        <taxon>Pseudomonadota</taxon>
        <taxon>Betaproteobacteria</taxon>
        <taxon>Rhodocyclales</taxon>
        <taxon>Zoogloeaceae</taxon>
        <taxon>Zoogloea</taxon>
    </lineage>
</organism>
<name>A0A848G5M4_9RHOO</name>
<dbReference type="RefSeq" id="WP_169145784.1">
    <property type="nucleotide sequence ID" value="NZ_JABBGA010000007.1"/>
</dbReference>
<gene>
    <name evidence="1" type="ORF">HHL15_10880</name>
</gene>
<evidence type="ECO:0000313" key="1">
    <source>
        <dbReference type="EMBL" id="NML26245.1"/>
    </source>
</evidence>
<dbReference type="Proteomes" id="UP000580043">
    <property type="component" value="Unassembled WGS sequence"/>
</dbReference>
<protein>
    <submittedName>
        <fullName evidence="1">Uncharacterized protein</fullName>
    </submittedName>
</protein>
<evidence type="ECO:0000313" key="2">
    <source>
        <dbReference type="Proteomes" id="UP000580043"/>
    </source>
</evidence>
<keyword evidence="2" id="KW-1185">Reference proteome</keyword>
<sequence length="81" mass="8824">MADDNVEAAAELADMAEQVQQLSPVLDASMDLDCPDPLDCPALACEIRGQVRFLLEDPPGHVLCHWFSVTPRQISPPPRLG</sequence>
<proteinExistence type="predicted"/>
<reference evidence="1 2" key="1">
    <citation type="submission" date="2020-04" db="EMBL/GenBank/DDBJ databases">
        <title>Zoogloea sp. G-4-1-14 isolated from soil.</title>
        <authorList>
            <person name="Dahal R.H."/>
        </authorList>
    </citation>
    <scope>NUCLEOTIDE SEQUENCE [LARGE SCALE GENOMIC DNA]</scope>
    <source>
        <strain evidence="1 2">G-4-1-14</strain>
    </source>
</reference>
<accession>A0A848G5M4</accession>
<dbReference type="AlphaFoldDB" id="A0A848G5M4"/>
<dbReference type="EMBL" id="JABBGA010000007">
    <property type="protein sequence ID" value="NML26245.1"/>
    <property type="molecule type" value="Genomic_DNA"/>
</dbReference>